<accession>A0A9N9EPW9</accession>
<feature type="non-terminal residue" evidence="1">
    <location>
        <position position="94"/>
    </location>
</feature>
<gene>
    <name evidence="1" type="ORF">AGERDE_LOCUS12802</name>
</gene>
<proteinExistence type="predicted"/>
<reference evidence="1" key="1">
    <citation type="submission" date="2021-06" db="EMBL/GenBank/DDBJ databases">
        <authorList>
            <person name="Kallberg Y."/>
            <person name="Tangrot J."/>
            <person name="Rosling A."/>
        </authorList>
    </citation>
    <scope>NUCLEOTIDE SEQUENCE</scope>
    <source>
        <strain evidence="1">MT106</strain>
    </source>
</reference>
<protein>
    <submittedName>
        <fullName evidence="1">1177_t:CDS:1</fullName>
    </submittedName>
</protein>
<organism evidence="1 2">
    <name type="scientific">Ambispora gerdemannii</name>
    <dbReference type="NCBI Taxonomy" id="144530"/>
    <lineage>
        <taxon>Eukaryota</taxon>
        <taxon>Fungi</taxon>
        <taxon>Fungi incertae sedis</taxon>
        <taxon>Mucoromycota</taxon>
        <taxon>Glomeromycotina</taxon>
        <taxon>Glomeromycetes</taxon>
        <taxon>Archaeosporales</taxon>
        <taxon>Ambisporaceae</taxon>
        <taxon>Ambispora</taxon>
    </lineage>
</organism>
<dbReference type="Proteomes" id="UP000789831">
    <property type="component" value="Unassembled WGS sequence"/>
</dbReference>
<evidence type="ECO:0000313" key="2">
    <source>
        <dbReference type="Proteomes" id="UP000789831"/>
    </source>
</evidence>
<dbReference type="EMBL" id="CAJVPL010011461">
    <property type="protein sequence ID" value="CAG8684132.1"/>
    <property type="molecule type" value="Genomic_DNA"/>
</dbReference>
<evidence type="ECO:0000313" key="1">
    <source>
        <dbReference type="EMBL" id="CAG8684132.1"/>
    </source>
</evidence>
<feature type="non-terminal residue" evidence="1">
    <location>
        <position position="1"/>
    </location>
</feature>
<dbReference type="AlphaFoldDB" id="A0A9N9EPW9"/>
<comment type="caution">
    <text evidence="1">The sequence shown here is derived from an EMBL/GenBank/DDBJ whole genome shotgun (WGS) entry which is preliminary data.</text>
</comment>
<sequence length="94" mass="10645">APDTLLDNQATIFRYLQIKQKLSPATNLPFLDLPPTNLVPNIKTSNEKEQASLEVFSQAPAYNNQEITLTVYAVVSHCEKKDNNNYVLLLQDIR</sequence>
<keyword evidence="2" id="KW-1185">Reference proteome</keyword>
<name>A0A9N9EPW9_9GLOM</name>
<dbReference type="OrthoDB" id="2486222at2759"/>